<keyword evidence="1" id="KW-0812">Transmembrane</keyword>
<sequence>MLNPLVRQFEGNILVPGIMGSSAGVNPLWDLLAILVAMAFYGLAVLRYPNGMLLFERWQKPTVVQVFAEGDPKIAAPGGELAGLRGSVGGAG</sequence>
<gene>
    <name evidence="2" type="ORF">AVDCRST_MAG78-1288</name>
</gene>
<evidence type="ECO:0000256" key="1">
    <source>
        <dbReference type="SAM" id="Phobius"/>
    </source>
</evidence>
<keyword evidence="1" id="KW-0472">Membrane</keyword>
<reference evidence="2" key="1">
    <citation type="submission" date="2020-02" db="EMBL/GenBank/DDBJ databases">
        <authorList>
            <person name="Meier V. D."/>
        </authorList>
    </citation>
    <scope>NUCLEOTIDE SEQUENCE</scope>
    <source>
        <strain evidence="2">AVDCRST_MAG78</strain>
    </source>
</reference>
<proteinExistence type="predicted"/>
<feature type="transmembrane region" description="Helical" evidence="1">
    <location>
        <begin position="28"/>
        <end position="48"/>
    </location>
</feature>
<evidence type="ECO:0000313" key="2">
    <source>
        <dbReference type="EMBL" id="CAA9424904.1"/>
    </source>
</evidence>
<protein>
    <submittedName>
        <fullName evidence="2">Uncharacterized protein</fullName>
    </submittedName>
</protein>
<dbReference type="AlphaFoldDB" id="A0A6J4Q0N7"/>
<organism evidence="2">
    <name type="scientific">uncultured Rubrobacteraceae bacterium</name>
    <dbReference type="NCBI Taxonomy" id="349277"/>
    <lineage>
        <taxon>Bacteria</taxon>
        <taxon>Bacillati</taxon>
        <taxon>Actinomycetota</taxon>
        <taxon>Rubrobacteria</taxon>
        <taxon>Rubrobacterales</taxon>
        <taxon>Rubrobacteraceae</taxon>
        <taxon>environmental samples</taxon>
    </lineage>
</organism>
<accession>A0A6J4Q0N7</accession>
<dbReference type="EMBL" id="CADCVB010000090">
    <property type="protein sequence ID" value="CAA9424904.1"/>
    <property type="molecule type" value="Genomic_DNA"/>
</dbReference>
<name>A0A6J4Q0N7_9ACTN</name>
<keyword evidence="1" id="KW-1133">Transmembrane helix</keyword>